<evidence type="ECO:0000313" key="3">
    <source>
        <dbReference type="Proteomes" id="UP000016934"/>
    </source>
</evidence>
<evidence type="ECO:0000313" key="2">
    <source>
        <dbReference type="EMBL" id="EMD68084.1"/>
    </source>
</evidence>
<proteinExistence type="predicted"/>
<gene>
    <name evidence="2" type="ORF">COCSADRAFT_156546</name>
</gene>
<dbReference type="OrthoDB" id="5343383at2759"/>
<name>M2RN93_COCSN</name>
<dbReference type="OMA" id="LGFNDRM"/>
<sequence length="297" mass="33451">MSDLDPSPQQPPPPDPGYNRTTLITSLTTYYSLLSKTVSIHPSHIHPAPPTGHAPSSLPLFHLQCLGFNDRMLDLILHLPIISSTTRPVYPGTTPIAYTNSLFDDYSEEDFDVNDVHAVGLWPLPDERIPEGVVPISRPLQGDPGGVWWMIDTNNGWVGILGEITPHTASITRPVAEVPEDEQWRTARPVPATAYFDGLARDLIELELLPVPFNPGLLVWEIWHSKGHKEFQVFADEAKAIYQQCGWPDLEKFKRARCKRLLEELQKRVRAWEKVRWAAMPEPPAYTDAQGNPVEPH</sequence>
<dbReference type="AlphaFoldDB" id="M2RN93"/>
<reference evidence="2 3" key="1">
    <citation type="journal article" date="2012" name="PLoS Pathog.">
        <title>Diverse lifestyles and strategies of plant pathogenesis encoded in the genomes of eighteen Dothideomycetes fungi.</title>
        <authorList>
            <person name="Ohm R.A."/>
            <person name="Feau N."/>
            <person name="Henrissat B."/>
            <person name="Schoch C.L."/>
            <person name="Horwitz B.A."/>
            <person name="Barry K.W."/>
            <person name="Condon B.J."/>
            <person name="Copeland A.C."/>
            <person name="Dhillon B."/>
            <person name="Glaser F."/>
            <person name="Hesse C.N."/>
            <person name="Kosti I."/>
            <person name="LaButti K."/>
            <person name="Lindquist E.A."/>
            <person name="Lucas S."/>
            <person name="Salamov A.A."/>
            <person name="Bradshaw R.E."/>
            <person name="Ciuffetti L."/>
            <person name="Hamelin R.C."/>
            <person name="Kema G.H.J."/>
            <person name="Lawrence C."/>
            <person name="Scott J.A."/>
            <person name="Spatafora J.W."/>
            <person name="Turgeon B.G."/>
            <person name="de Wit P.J.G.M."/>
            <person name="Zhong S."/>
            <person name="Goodwin S.B."/>
            <person name="Grigoriev I.V."/>
        </authorList>
    </citation>
    <scope>NUCLEOTIDE SEQUENCE [LARGE SCALE GENOMIC DNA]</scope>
    <source>
        <strain evidence="3">ND90Pr / ATCC 201652</strain>
    </source>
</reference>
<protein>
    <submittedName>
        <fullName evidence="2">Uncharacterized protein</fullName>
    </submittedName>
</protein>
<evidence type="ECO:0000256" key="1">
    <source>
        <dbReference type="SAM" id="MobiDB-lite"/>
    </source>
</evidence>
<accession>M2RN93</accession>
<dbReference type="EMBL" id="KB445638">
    <property type="protein sequence ID" value="EMD68084.1"/>
    <property type="molecule type" value="Genomic_DNA"/>
</dbReference>
<dbReference type="HOGENOM" id="CLU_927939_0_0_1"/>
<feature type="region of interest" description="Disordered" evidence="1">
    <location>
        <begin position="1"/>
        <end position="20"/>
    </location>
</feature>
<organism evidence="2 3">
    <name type="scientific">Cochliobolus sativus (strain ND90Pr / ATCC 201652)</name>
    <name type="common">Common root rot and spot blotch fungus</name>
    <name type="synonym">Bipolaris sorokiniana</name>
    <dbReference type="NCBI Taxonomy" id="665912"/>
    <lineage>
        <taxon>Eukaryota</taxon>
        <taxon>Fungi</taxon>
        <taxon>Dikarya</taxon>
        <taxon>Ascomycota</taxon>
        <taxon>Pezizomycotina</taxon>
        <taxon>Dothideomycetes</taxon>
        <taxon>Pleosporomycetidae</taxon>
        <taxon>Pleosporales</taxon>
        <taxon>Pleosporineae</taxon>
        <taxon>Pleosporaceae</taxon>
        <taxon>Bipolaris</taxon>
    </lineage>
</organism>
<reference evidence="3" key="2">
    <citation type="journal article" date="2013" name="PLoS Genet.">
        <title>Comparative genome structure, secondary metabolite, and effector coding capacity across Cochliobolus pathogens.</title>
        <authorList>
            <person name="Condon B.J."/>
            <person name="Leng Y."/>
            <person name="Wu D."/>
            <person name="Bushley K.E."/>
            <person name="Ohm R.A."/>
            <person name="Otillar R."/>
            <person name="Martin J."/>
            <person name="Schackwitz W."/>
            <person name="Grimwood J."/>
            <person name="MohdZainudin N."/>
            <person name="Xue C."/>
            <person name="Wang R."/>
            <person name="Manning V.A."/>
            <person name="Dhillon B."/>
            <person name="Tu Z.J."/>
            <person name="Steffenson B.J."/>
            <person name="Salamov A."/>
            <person name="Sun H."/>
            <person name="Lowry S."/>
            <person name="LaButti K."/>
            <person name="Han J."/>
            <person name="Copeland A."/>
            <person name="Lindquist E."/>
            <person name="Barry K."/>
            <person name="Schmutz J."/>
            <person name="Baker S.E."/>
            <person name="Ciuffetti L.M."/>
            <person name="Grigoriev I.V."/>
            <person name="Zhong S."/>
            <person name="Turgeon B.G."/>
        </authorList>
    </citation>
    <scope>NUCLEOTIDE SEQUENCE [LARGE SCALE GENOMIC DNA]</scope>
    <source>
        <strain evidence="3">ND90Pr / ATCC 201652</strain>
    </source>
</reference>
<dbReference type="KEGG" id="bsc:COCSADRAFT_156546"/>
<dbReference type="GeneID" id="19131770"/>
<dbReference type="Proteomes" id="UP000016934">
    <property type="component" value="Unassembled WGS sequence"/>
</dbReference>
<dbReference type="RefSeq" id="XP_007695787.1">
    <property type="nucleotide sequence ID" value="XM_007697597.1"/>
</dbReference>
<keyword evidence="3" id="KW-1185">Reference proteome</keyword>